<proteinExistence type="predicted"/>
<protein>
    <submittedName>
        <fullName evidence="1">Uncharacterized protein</fullName>
    </submittedName>
</protein>
<accession>X0KF88</accession>
<gene>
    <name evidence="1" type="ORF">FOTG_19235</name>
</gene>
<evidence type="ECO:0000313" key="1">
    <source>
        <dbReference type="EMBL" id="EXM12264.1"/>
    </source>
</evidence>
<reference evidence="1" key="1">
    <citation type="submission" date="2011-11" db="EMBL/GenBank/DDBJ databases">
        <title>The Genome Sequence of Fusarium oxysporum Cotton.</title>
        <authorList>
            <consortium name="The Broad Institute Genome Sequencing Platform"/>
            <person name="Ma L.-J."/>
            <person name="Gale L.R."/>
            <person name="Schwartz D.C."/>
            <person name="Zhou S."/>
            <person name="Corby-Kistler H."/>
            <person name="Young S.K."/>
            <person name="Zeng Q."/>
            <person name="Gargeya S."/>
            <person name="Fitzgerald M."/>
            <person name="Haas B."/>
            <person name="Abouelleil A."/>
            <person name="Alvarado L."/>
            <person name="Arachchi H.M."/>
            <person name="Berlin A."/>
            <person name="Brown A."/>
            <person name="Chapman S.B."/>
            <person name="Chen Z."/>
            <person name="Dunbar C."/>
            <person name="Freedman E."/>
            <person name="Gearin G."/>
            <person name="Goldberg J."/>
            <person name="Griggs A."/>
            <person name="Gujja S."/>
            <person name="Heiman D."/>
            <person name="Howarth C."/>
            <person name="Larson L."/>
            <person name="Lui A."/>
            <person name="MacDonald P.J.P."/>
            <person name="Montmayeur A."/>
            <person name="Murphy C."/>
            <person name="Neiman D."/>
            <person name="Pearson M."/>
            <person name="Priest M."/>
            <person name="Roberts A."/>
            <person name="Saif S."/>
            <person name="Shea T."/>
            <person name="Shenoy N."/>
            <person name="Sisk P."/>
            <person name="Stolte C."/>
            <person name="Sykes S."/>
            <person name="Wortman J."/>
            <person name="Nusbaum C."/>
            <person name="Birren B."/>
        </authorList>
    </citation>
    <scope>NUCLEOTIDE SEQUENCE [LARGE SCALE GENOMIC DNA]</scope>
    <source>
        <strain evidence="1">25433</strain>
    </source>
</reference>
<dbReference type="AlphaFoldDB" id="X0KF88"/>
<sequence length="40" mass="4537">MNSICHEHLNTSIMTRSSPVFVPKMALRILDALQNPRMLA</sequence>
<name>X0KF88_FUSOX</name>
<organism evidence="1">
    <name type="scientific">Fusarium oxysporum f. sp. vasinfectum 25433</name>
    <dbReference type="NCBI Taxonomy" id="1089449"/>
    <lineage>
        <taxon>Eukaryota</taxon>
        <taxon>Fungi</taxon>
        <taxon>Dikarya</taxon>
        <taxon>Ascomycota</taxon>
        <taxon>Pezizomycotina</taxon>
        <taxon>Sordariomycetes</taxon>
        <taxon>Hypocreomycetidae</taxon>
        <taxon>Hypocreales</taxon>
        <taxon>Nectriaceae</taxon>
        <taxon>Fusarium</taxon>
        <taxon>Fusarium oxysporum species complex</taxon>
    </lineage>
</organism>
<dbReference type="Proteomes" id="UP000030701">
    <property type="component" value="Unassembled WGS sequence"/>
</dbReference>
<reference evidence="1" key="2">
    <citation type="submission" date="2014-03" db="EMBL/GenBank/DDBJ databases">
        <title>The Genome Annotation of Fusarium oxysporum Cotton.</title>
        <authorList>
            <consortium name="The Broad Institute Genomics Platform"/>
            <person name="Ma L.-J."/>
            <person name="Corby-Kistler H."/>
            <person name="Broz K."/>
            <person name="Gale L.R."/>
            <person name="Jonkers W."/>
            <person name="O'Donnell K."/>
            <person name="Ploetz R."/>
            <person name="Steinberg C."/>
            <person name="Schwartz D.C."/>
            <person name="VanEtten H."/>
            <person name="Zhou S."/>
            <person name="Young S.K."/>
            <person name="Zeng Q."/>
            <person name="Gargeya S."/>
            <person name="Fitzgerald M."/>
            <person name="Abouelleil A."/>
            <person name="Alvarado L."/>
            <person name="Chapman S.B."/>
            <person name="Gainer-Dewar J."/>
            <person name="Goldberg J."/>
            <person name="Griggs A."/>
            <person name="Gujja S."/>
            <person name="Hansen M."/>
            <person name="Howarth C."/>
            <person name="Imamovic A."/>
            <person name="Ireland A."/>
            <person name="Larimer J."/>
            <person name="McCowan C."/>
            <person name="Murphy C."/>
            <person name="Pearson M."/>
            <person name="Poon T.W."/>
            <person name="Priest M."/>
            <person name="Roberts A."/>
            <person name="Saif S."/>
            <person name="Shea T."/>
            <person name="Sykes S."/>
            <person name="Wortman J."/>
            <person name="Nusbaum C."/>
            <person name="Birren B."/>
        </authorList>
    </citation>
    <scope>NUCLEOTIDE SEQUENCE</scope>
    <source>
        <strain evidence="1">25433</strain>
    </source>
</reference>
<dbReference type="HOGENOM" id="CLU_3299417_0_0_1"/>
<dbReference type="EMBL" id="KK035772">
    <property type="protein sequence ID" value="EXM12264.1"/>
    <property type="molecule type" value="Genomic_DNA"/>
</dbReference>